<name>A0A6A3PPG0_9STRA</name>
<reference evidence="1 2" key="1">
    <citation type="submission" date="2018-08" db="EMBL/GenBank/DDBJ databases">
        <title>Genomic investigation of the strawberry pathogen Phytophthora fragariae indicates pathogenicity is determined by transcriptional variation in three key races.</title>
        <authorList>
            <person name="Adams T.M."/>
            <person name="Armitage A.D."/>
            <person name="Sobczyk M.K."/>
            <person name="Bates H.J."/>
            <person name="Dunwell J.M."/>
            <person name="Nellist C.F."/>
            <person name="Harrison R.J."/>
        </authorList>
    </citation>
    <scope>NUCLEOTIDE SEQUENCE [LARGE SCALE GENOMIC DNA]</scope>
    <source>
        <strain evidence="1 2">NOV-5</strain>
    </source>
</reference>
<accession>A0A6A3PPG0</accession>
<dbReference type="EMBL" id="QXGA01008325">
    <property type="protein sequence ID" value="KAE9058322.1"/>
    <property type="molecule type" value="Genomic_DNA"/>
</dbReference>
<evidence type="ECO:0000313" key="2">
    <source>
        <dbReference type="Proteomes" id="UP000440732"/>
    </source>
</evidence>
<gene>
    <name evidence="1" type="ORF">PF006_g32178</name>
</gene>
<evidence type="ECO:0000313" key="1">
    <source>
        <dbReference type="EMBL" id="KAE9058322.1"/>
    </source>
</evidence>
<dbReference type="Proteomes" id="UP000440732">
    <property type="component" value="Unassembled WGS sequence"/>
</dbReference>
<proteinExistence type="predicted"/>
<comment type="caution">
    <text evidence="1">The sequence shown here is derived from an EMBL/GenBank/DDBJ whole genome shotgun (WGS) entry which is preliminary data.</text>
</comment>
<feature type="non-terminal residue" evidence="1">
    <location>
        <position position="1"/>
    </location>
</feature>
<organism evidence="1 2">
    <name type="scientific">Phytophthora fragariae</name>
    <dbReference type="NCBI Taxonomy" id="53985"/>
    <lineage>
        <taxon>Eukaryota</taxon>
        <taxon>Sar</taxon>
        <taxon>Stramenopiles</taxon>
        <taxon>Oomycota</taxon>
        <taxon>Peronosporomycetes</taxon>
        <taxon>Peronosporales</taxon>
        <taxon>Peronosporaceae</taxon>
        <taxon>Phytophthora</taxon>
    </lineage>
</organism>
<sequence length="9" mass="1047">KPTEQRSSD</sequence>
<protein>
    <submittedName>
        <fullName evidence="1">Uncharacterized protein</fullName>
    </submittedName>
</protein>